<feature type="region of interest" description="Disordered" evidence="1">
    <location>
        <begin position="42"/>
        <end position="68"/>
    </location>
</feature>
<gene>
    <name evidence="2" type="ORF">ABVV53_16315</name>
</gene>
<proteinExistence type="predicted"/>
<evidence type="ECO:0008006" key="4">
    <source>
        <dbReference type="Google" id="ProtNLM"/>
    </source>
</evidence>
<name>A0ABV2D563_9SPHN</name>
<evidence type="ECO:0000256" key="1">
    <source>
        <dbReference type="SAM" id="MobiDB-lite"/>
    </source>
</evidence>
<keyword evidence="3" id="KW-1185">Reference proteome</keyword>
<organism evidence="2 3">
    <name type="scientific">Novosphingobium kalidii</name>
    <dbReference type="NCBI Taxonomy" id="3230299"/>
    <lineage>
        <taxon>Bacteria</taxon>
        <taxon>Pseudomonadati</taxon>
        <taxon>Pseudomonadota</taxon>
        <taxon>Alphaproteobacteria</taxon>
        <taxon>Sphingomonadales</taxon>
        <taxon>Sphingomonadaceae</taxon>
        <taxon>Novosphingobium</taxon>
    </lineage>
</organism>
<protein>
    <recommendedName>
        <fullName evidence="4">DUF4352 domain-containing protein</fullName>
    </recommendedName>
</protein>
<accession>A0ABV2D563</accession>
<comment type="caution">
    <text evidence="2">The sequence shown here is derived from an EMBL/GenBank/DDBJ whole genome shotgun (WGS) entry which is preliminary data.</text>
</comment>
<sequence length="200" mass="21467">MDRYERLSRLIDAAASTRMMMNVFAKAVVITAMGLCGCTQPSGEAPQGQGEQTAAPQSAPSPSAKQWNNGAVKPLDIQVAHPNGAVLQLTSLQSRPTDTVVGLRVINGRTRDVELNRSPSNRTSYLLLETGERLYLSPPPSNPRLSIPTGQTFEGQLVFLGRLEPVNAAVLVLNENHQTDNEHTTTPGFRIDLPVAGGGQ</sequence>
<reference evidence="2 3" key="1">
    <citation type="submission" date="2024-07" db="EMBL/GenBank/DDBJ databases">
        <title>Novosphingobium kalidii RD2P27.</title>
        <authorList>
            <person name="Sun J.-Q."/>
        </authorList>
    </citation>
    <scope>NUCLEOTIDE SEQUENCE [LARGE SCALE GENOMIC DNA]</scope>
    <source>
        <strain evidence="2 3">RD2P27</strain>
    </source>
</reference>
<dbReference type="RefSeq" id="WP_353985492.1">
    <property type="nucleotide sequence ID" value="NZ_JBEWLY010000027.1"/>
</dbReference>
<dbReference type="Proteomes" id="UP001548713">
    <property type="component" value="Unassembled WGS sequence"/>
</dbReference>
<evidence type="ECO:0000313" key="2">
    <source>
        <dbReference type="EMBL" id="MET1757006.1"/>
    </source>
</evidence>
<evidence type="ECO:0000313" key="3">
    <source>
        <dbReference type="Proteomes" id="UP001548713"/>
    </source>
</evidence>
<feature type="compositionally biased region" description="Low complexity" evidence="1">
    <location>
        <begin position="54"/>
        <end position="64"/>
    </location>
</feature>
<dbReference type="EMBL" id="JBEWLY010000027">
    <property type="protein sequence ID" value="MET1757006.1"/>
    <property type="molecule type" value="Genomic_DNA"/>
</dbReference>